<feature type="coiled-coil region" evidence="9">
    <location>
        <begin position="376"/>
        <end position="403"/>
    </location>
</feature>
<evidence type="ECO:0000259" key="10">
    <source>
        <dbReference type="PROSITE" id="PS51722"/>
    </source>
</evidence>
<dbReference type="Gene3D" id="3.40.50.10050">
    <property type="entry name" value="Translation initiation factor IF- 2, domain 3"/>
    <property type="match status" value="1"/>
</dbReference>
<dbReference type="FunFam" id="3.40.50.10050:FF:000001">
    <property type="entry name" value="Translation initiation factor IF-2"/>
    <property type="match status" value="1"/>
</dbReference>
<dbReference type="InterPro" id="IPR000178">
    <property type="entry name" value="TF_IF2_bacterial-like"/>
</dbReference>
<dbReference type="NCBIfam" id="TIGR00231">
    <property type="entry name" value="small_GTP"/>
    <property type="match status" value="1"/>
</dbReference>
<dbReference type="InterPro" id="IPR000795">
    <property type="entry name" value="T_Tr_GTP-bd_dom"/>
</dbReference>
<dbReference type="Pfam" id="PF22042">
    <property type="entry name" value="EF-G_D2"/>
    <property type="match status" value="1"/>
</dbReference>
<evidence type="ECO:0000256" key="7">
    <source>
        <dbReference type="NCBIfam" id="TIGR00487"/>
    </source>
</evidence>
<dbReference type="InterPro" id="IPR027417">
    <property type="entry name" value="P-loop_NTPase"/>
</dbReference>
<dbReference type="GO" id="GO:0005525">
    <property type="term" value="F:GTP binding"/>
    <property type="evidence" value="ECO:0007669"/>
    <property type="project" value="UniProtKB-KW"/>
</dbReference>
<dbReference type="Proteomes" id="UP000231056">
    <property type="component" value="Unassembled WGS sequence"/>
</dbReference>
<dbReference type="GO" id="GO:0003924">
    <property type="term" value="F:GTPase activity"/>
    <property type="evidence" value="ECO:0007669"/>
    <property type="project" value="InterPro"/>
</dbReference>
<dbReference type="PANTHER" id="PTHR43381:SF4">
    <property type="entry name" value="EUKARYOTIC TRANSLATION INITIATION FACTOR 5B"/>
    <property type="match status" value="1"/>
</dbReference>
<evidence type="ECO:0000256" key="4">
    <source>
        <dbReference type="ARBA" id="ARBA00022741"/>
    </source>
</evidence>
<evidence type="ECO:0000256" key="2">
    <source>
        <dbReference type="ARBA" id="ARBA00020675"/>
    </source>
</evidence>
<dbReference type="InterPro" id="IPR053905">
    <property type="entry name" value="EF-G-like_DII"/>
</dbReference>
<dbReference type="EMBL" id="PCVM01000104">
    <property type="protein sequence ID" value="PIQ73091.1"/>
    <property type="molecule type" value="Genomic_DNA"/>
</dbReference>
<dbReference type="SUPFAM" id="SSF52540">
    <property type="entry name" value="P-loop containing nucleoside triphosphate hydrolases"/>
    <property type="match status" value="1"/>
</dbReference>
<dbReference type="GO" id="GO:0005737">
    <property type="term" value="C:cytoplasm"/>
    <property type="evidence" value="ECO:0007669"/>
    <property type="project" value="UniProtKB-UniRule"/>
</dbReference>
<dbReference type="PRINTS" id="PR00315">
    <property type="entry name" value="ELONGATNFCT"/>
</dbReference>
<dbReference type="SUPFAM" id="SSF50447">
    <property type="entry name" value="Translation proteins"/>
    <property type="match status" value="2"/>
</dbReference>
<dbReference type="InterPro" id="IPR009000">
    <property type="entry name" value="Transl_B-barrel_sf"/>
</dbReference>
<dbReference type="NCBIfam" id="TIGR00487">
    <property type="entry name" value="IF-2"/>
    <property type="match status" value="1"/>
</dbReference>
<proteinExistence type="inferred from homology"/>
<dbReference type="InterPro" id="IPR036925">
    <property type="entry name" value="TIF_IF2_dom3_sf"/>
</dbReference>
<evidence type="ECO:0000256" key="6">
    <source>
        <dbReference type="ARBA" id="ARBA00023134"/>
    </source>
</evidence>
<dbReference type="Pfam" id="PF00009">
    <property type="entry name" value="GTP_EFTU"/>
    <property type="match status" value="1"/>
</dbReference>
<evidence type="ECO:0000256" key="3">
    <source>
        <dbReference type="ARBA" id="ARBA00022540"/>
    </source>
</evidence>
<keyword evidence="4" id="KW-0547">Nucleotide-binding</keyword>
<comment type="function">
    <text evidence="8">One of the essential components for the initiation of protein synthesis. Protects formylmethionyl-tRNA from spontaneous hydrolysis and promotes its binding to the 30S ribosomal subunits. Also involved in the hydrolysis of GTP during the formation of the 70S ribosomal complex.</text>
</comment>
<evidence type="ECO:0000256" key="9">
    <source>
        <dbReference type="SAM" id="Coils"/>
    </source>
</evidence>
<dbReference type="PROSITE" id="PS51722">
    <property type="entry name" value="G_TR_2"/>
    <property type="match status" value="1"/>
</dbReference>
<sequence>MSKNRSPIVTILGHVDHGKTTLLDSIRKSKIASGEHGGITQRIGGYEIKTKISGYDNDVITFIDTPGHEAFSKLRSRGATVADIAILIIDAVDSVMPQTIESIAHIKEAKIPYIVAINKIDLPGAKPEKVKKDLLKYEVVTEGLGGEVPTVLISASKNEGITELLESLLLISSEIDLKYDPKNPVQAYIIETNKDRRGTVVSAIIKDGSLHVGDTVYTNSEKIRIRALINDLGKQVIEVEPSTPFEILGFSNIPKVGSQITAKEQEIKKFKSKDDQSVPMQVDMETLLGTSTPEAKKLPVVLKADSHGTLEAILNALKDNDNIEIILSTVGGIHRSDIFLAKSTKAIVIGFSTTVNNEVKILAKQEKVVVKTYEIIYELLDELEEVSELIHEKEENEKNLKAQANILATFVLDGENAVGGLVTKGKVNIGDNVEVYRNNKLIGKTKLISLRIRAKTVQEVKKDQEFGMQTNPVLDIKQGDVVKFIL</sequence>
<evidence type="ECO:0000256" key="8">
    <source>
        <dbReference type="RuleBase" id="RU000644"/>
    </source>
</evidence>
<dbReference type="GO" id="GO:0003743">
    <property type="term" value="F:translation initiation factor activity"/>
    <property type="evidence" value="ECO:0007669"/>
    <property type="project" value="UniProtKB-UniRule"/>
</dbReference>
<keyword evidence="9" id="KW-0175">Coiled coil</keyword>
<dbReference type="InterPro" id="IPR023115">
    <property type="entry name" value="TIF_IF2_dom3"/>
</dbReference>
<evidence type="ECO:0000313" key="11">
    <source>
        <dbReference type="EMBL" id="PIQ73091.1"/>
    </source>
</evidence>
<dbReference type="PANTHER" id="PTHR43381">
    <property type="entry name" value="TRANSLATION INITIATION FACTOR IF-2-RELATED"/>
    <property type="match status" value="1"/>
</dbReference>
<feature type="domain" description="Tr-type G" evidence="10">
    <location>
        <begin position="4"/>
        <end position="178"/>
    </location>
</feature>
<name>A0A2M6IT32_9BACT</name>
<reference evidence="11 12" key="1">
    <citation type="submission" date="2017-09" db="EMBL/GenBank/DDBJ databases">
        <title>Depth-based differentiation of microbial function through sediment-hosted aquifers and enrichment of novel symbionts in the deep terrestrial subsurface.</title>
        <authorList>
            <person name="Probst A.J."/>
            <person name="Ladd B."/>
            <person name="Jarett J.K."/>
            <person name="Geller-Mcgrath D.E."/>
            <person name="Sieber C.M."/>
            <person name="Emerson J.B."/>
            <person name="Anantharaman K."/>
            <person name="Thomas B.C."/>
            <person name="Malmstrom R."/>
            <person name="Stieglmeier M."/>
            <person name="Klingl A."/>
            <person name="Woyke T."/>
            <person name="Ryan C.M."/>
            <person name="Banfield J.F."/>
        </authorList>
    </citation>
    <scope>NUCLEOTIDE SEQUENCE [LARGE SCALE GENOMIC DNA]</scope>
    <source>
        <strain evidence="11">CG11_big_fil_rev_8_21_14_0_20_36_8</strain>
    </source>
</reference>
<gene>
    <name evidence="11" type="primary">infB</name>
    <name evidence="11" type="ORF">COV58_04385</name>
</gene>
<keyword evidence="5 8" id="KW-0648">Protein biosynthesis</keyword>
<dbReference type="Gene3D" id="2.40.30.10">
    <property type="entry name" value="Translation factors"/>
    <property type="match status" value="2"/>
</dbReference>
<keyword evidence="6" id="KW-0342">GTP-binding</keyword>
<dbReference type="Gene3D" id="3.40.50.300">
    <property type="entry name" value="P-loop containing nucleotide triphosphate hydrolases"/>
    <property type="match status" value="1"/>
</dbReference>
<accession>A0A2M6IT32</accession>
<keyword evidence="3 8" id="KW-0396">Initiation factor</keyword>
<dbReference type="SUPFAM" id="SSF52156">
    <property type="entry name" value="Initiation factor IF2/eIF5b, domain 3"/>
    <property type="match status" value="1"/>
</dbReference>
<evidence type="ECO:0000256" key="5">
    <source>
        <dbReference type="ARBA" id="ARBA00022917"/>
    </source>
</evidence>
<comment type="similarity">
    <text evidence="1 8">Belongs to the TRAFAC class translation factor GTPase superfamily. Classic translation factor GTPase family. IF-2 subfamily.</text>
</comment>
<organism evidence="11 12">
    <name type="scientific">Candidatus Roizmanbacteria bacterium CG11_big_fil_rev_8_21_14_0_20_36_8</name>
    <dbReference type="NCBI Taxonomy" id="1974856"/>
    <lineage>
        <taxon>Bacteria</taxon>
        <taxon>Candidatus Roizmaniibacteriota</taxon>
    </lineage>
</organism>
<comment type="caution">
    <text evidence="11">The sequence shown here is derived from an EMBL/GenBank/DDBJ whole genome shotgun (WGS) entry which is preliminary data.</text>
</comment>
<dbReference type="AlphaFoldDB" id="A0A2M6IT32"/>
<protein>
    <recommendedName>
        <fullName evidence="2 7">Translation initiation factor IF-2</fullName>
    </recommendedName>
</protein>
<dbReference type="Pfam" id="PF11987">
    <property type="entry name" value="IF-2"/>
    <property type="match status" value="1"/>
</dbReference>
<dbReference type="InterPro" id="IPR005225">
    <property type="entry name" value="Small_GTP-bd"/>
</dbReference>
<evidence type="ECO:0000256" key="1">
    <source>
        <dbReference type="ARBA" id="ARBA00007733"/>
    </source>
</evidence>
<dbReference type="FunFam" id="3.40.50.300:FF:000019">
    <property type="entry name" value="Translation initiation factor IF-2"/>
    <property type="match status" value="1"/>
</dbReference>
<evidence type="ECO:0000313" key="12">
    <source>
        <dbReference type="Proteomes" id="UP000231056"/>
    </source>
</evidence>
<dbReference type="InterPro" id="IPR015760">
    <property type="entry name" value="TIF_IF2"/>
</dbReference>
<dbReference type="CDD" id="cd01887">
    <property type="entry name" value="IF2_eIF5B"/>
    <property type="match status" value="1"/>
</dbReference>